<dbReference type="FunFam" id="2.60.120.260:FF:000059">
    <property type="entry name" value="Probable allantoicase"/>
    <property type="match status" value="1"/>
</dbReference>
<evidence type="ECO:0000256" key="6">
    <source>
        <dbReference type="ARBA" id="ARBA00056910"/>
    </source>
</evidence>
<feature type="domain" description="Allantoicase" evidence="8">
    <location>
        <begin position="28"/>
        <end position="180"/>
    </location>
</feature>
<dbReference type="GO" id="GO:0004037">
    <property type="term" value="F:allantoicase activity"/>
    <property type="evidence" value="ECO:0007669"/>
    <property type="project" value="UniProtKB-EC"/>
</dbReference>
<dbReference type="NCBIfam" id="TIGR02961">
    <property type="entry name" value="allantoicase"/>
    <property type="match status" value="1"/>
</dbReference>
<name>A0A161HKQ6_9ASCO</name>
<dbReference type="SUPFAM" id="SSF49785">
    <property type="entry name" value="Galactose-binding domain-like"/>
    <property type="match status" value="2"/>
</dbReference>
<dbReference type="EMBL" id="CP014502">
    <property type="protein sequence ID" value="ANB13667.1"/>
    <property type="molecule type" value="Genomic_DNA"/>
</dbReference>
<dbReference type="Proteomes" id="UP000189580">
    <property type="component" value="Chromosome d"/>
</dbReference>
<evidence type="ECO:0000259" key="8">
    <source>
        <dbReference type="Pfam" id="PF03561"/>
    </source>
</evidence>
<comment type="similarity">
    <text evidence="2">Belongs to the allantoicase family.</text>
</comment>
<accession>A0A161HKQ6</accession>
<dbReference type="PANTHER" id="PTHR12045">
    <property type="entry name" value="ALLANTOICASE"/>
    <property type="match status" value="1"/>
</dbReference>
<dbReference type="PIRSF" id="PIRSF016516">
    <property type="entry name" value="Allantoicase"/>
    <property type="match status" value="1"/>
</dbReference>
<sequence>MSVSQVSLEEFEKRTAAYVNVINTHLETEIIAFSDEFFAEATNLITSTPPVREAGRYTEKGAWYDGWETRRHNTEEADWVIIKVGVNSARIAAVEVDTAFFNGNHAPAISVEGVYLEGKVNQSSFDTVQWQPIISHVECGPSQRHFFARDDGLTKQSFNYLRLRMYPDGGIARFRAYGSPVPVFPDDKSVVLDLASISNGGSAVAWSDKRFSGPDNLLLPGRGHDMSDGWETARSRTKGHVDWAIIKLGAPARISKVVVDTAYFLGNFPAAVKVEAINLDPSSEISATDSAWKDIVGETPAGPGKEHEFSLANGLATITKDELFTHVKLVMIPDGGVKRLRIFGTRV</sequence>
<keyword evidence="10" id="KW-1185">Reference proteome</keyword>
<gene>
    <name evidence="9" type="primary">DAL2</name>
    <name evidence="9" type="ORF">AWJ20_4610</name>
</gene>
<keyword evidence="4" id="KW-0659">Purine metabolism</keyword>
<organism evidence="9 10">
    <name type="scientific">Sugiyamaella lignohabitans</name>
    <dbReference type="NCBI Taxonomy" id="796027"/>
    <lineage>
        <taxon>Eukaryota</taxon>
        <taxon>Fungi</taxon>
        <taxon>Dikarya</taxon>
        <taxon>Ascomycota</taxon>
        <taxon>Saccharomycotina</taxon>
        <taxon>Dipodascomycetes</taxon>
        <taxon>Dipodascales</taxon>
        <taxon>Trichomonascaceae</taxon>
        <taxon>Sugiyamaella</taxon>
    </lineage>
</organism>
<evidence type="ECO:0000256" key="5">
    <source>
        <dbReference type="ARBA" id="ARBA00022801"/>
    </source>
</evidence>
<evidence type="ECO:0000256" key="2">
    <source>
        <dbReference type="ARBA" id="ARBA00009242"/>
    </source>
</evidence>
<reference evidence="9 10" key="1">
    <citation type="submission" date="2016-02" db="EMBL/GenBank/DDBJ databases">
        <title>Complete genome sequence and transcriptome regulation of the pentose utilising yeast Sugiyamaella lignohabitans.</title>
        <authorList>
            <person name="Bellasio M."/>
            <person name="Peymann A."/>
            <person name="Valli M."/>
            <person name="Sipitzky M."/>
            <person name="Graf A."/>
            <person name="Sauer M."/>
            <person name="Marx H."/>
            <person name="Mattanovich D."/>
        </authorList>
    </citation>
    <scope>NUCLEOTIDE SEQUENCE [LARGE SCALE GENOMIC DNA]</scope>
    <source>
        <strain evidence="9 10">CBS 10342</strain>
    </source>
</reference>
<feature type="domain" description="Allantoicase" evidence="8">
    <location>
        <begin position="200"/>
        <end position="346"/>
    </location>
</feature>
<dbReference type="Pfam" id="PF03561">
    <property type="entry name" value="Allantoicase"/>
    <property type="match status" value="2"/>
</dbReference>
<evidence type="ECO:0000256" key="7">
    <source>
        <dbReference type="ARBA" id="ARBA00060607"/>
    </source>
</evidence>
<dbReference type="GeneID" id="30036762"/>
<dbReference type="Gene3D" id="2.60.120.260">
    <property type="entry name" value="Galactose-binding domain-like"/>
    <property type="match status" value="2"/>
</dbReference>
<evidence type="ECO:0000256" key="3">
    <source>
        <dbReference type="ARBA" id="ARBA00012170"/>
    </source>
</evidence>
<comment type="function">
    <text evidence="6">Utilization of purines as secondary nitrogen sources, when primary sources are limiting.</text>
</comment>
<dbReference type="RefSeq" id="XP_018736144.1">
    <property type="nucleotide sequence ID" value="XM_018881692.1"/>
</dbReference>
<dbReference type="GO" id="GO:0006144">
    <property type="term" value="P:purine nucleobase metabolic process"/>
    <property type="evidence" value="ECO:0007669"/>
    <property type="project" value="UniProtKB-KW"/>
</dbReference>
<dbReference type="AlphaFoldDB" id="A0A161HKQ6"/>
<dbReference type="OrthoDB" id="10266039at2759"/>
<comment type="catalytic activity">
    <reaction evidence="1">
        <text>allantoate + H2O = (S)-ureidoglycolate + urea</text>
        <dbReference type="Rhea" id="RHEA:11016"/>
        <dbReference type="ChEBI" id="CHEBI:15377"/>
        <dbReference type="ChEBI" id="CHEBI:16199"/>
        <dbReference type="ChEBI" id="CHEBI:17536"/>
        <dbReference type="ChEBI" id="CHEBI:57296"/>
        <dbReference type="EC" id="3.5.3.4"/>
    </reaction>
</comment>
<dbReference type="InterPro" id="IPR008979">
    <property type="entry name" value="Galactose-bd-like_sf"/>
</dbReference>
<dbReference type="HAMAP" id="MF_00813">
    <property type="entry name" value="Allantoicase"/>
    <property type="match status" value="1"/>
</dbReference>
<dbReference type="InterPro" id="IPR005164">
    <property type="entry name" value="Allantoicase"/>
</dbReference>
<dbReference type="KEGG" id="slb:AWJ20_4610"/>
<dbReference type="InterPro" id="IPR015908">
    <property type="entry name" value="Allantoicase_dom"/>
</dbReference>
<proteinExistence type="inferred from homology"/>
<dbReference type="GO" id="GO:0000256">
    <property type="term" value="P:allantoin catabolic process"/>
    <property type="evidence" value="ECO:0007669"/>
    <property type="project" value="InterPro"/>
</dbReference>
<dbReference type="FunFam" id="2.60.120.260:FF:000078">
    <property type="entry name" value="DAL2p Allantoicase"/>
    <property type="match status" value="1"/>
</dbReference>
<dbReference type="EC" id="3.5.3.4" evidence="3"/>
<evidence type="ECO:0000256" key="4">
    <source>
        <dbReference type="ARBA" id="ARBA00022631"/>
    </source>
</evidence>
<evidence type="ECO:0000313" key="9">
    <source>
        <dbReference type="EMBL" id="ANB13667.1"/>
    </source>
</evidence>
<protein>
    <recommendedName>
        <fullName evidence="3">allantoicase</fullName>
        <ecNumber evidence="3">3.5.3.4</ecNumber>
    </recommendedName>
</protein>
<evidence type="ECO:0000256" key="1">
    <source>
        <dbReference type="ARBA" id="ARBA00001314"/>
    </source>
</evidence>
<evidence type="ECO:0000313" key="10">
    <source>
        <dbReference type="Proteomes" id="UP000189580"/>
    </source>
</evidence>
<dbReference type="PANTHER" id="PTHR12045:SF3">
    <property type="entry name" value="INACTIVE ALLANTOICASE-RELATED"/>
    <property type="match status" value="1"/>
</dbReference>
<keyword evidence="5" id="KW-0378">Hydrolase</keyword>
<comment type="pathway">
    <text evidence="7">Nitrogen metabolism; (S)-allantoin degradation; (S)-ureidoglycolate from allantoate (aminidohydrolase route): step 1/1.</text>
</comment>